<evidence type="ECO:0000256" key="1">
    <source>
        <dbReference type="ARBA" id="ARBA00001933"/>
    </source>
</evidence>
<feature type="domain" description="Aminotransferase class I/classII large" evidence="7">
    <location>
        <begin position="36"/>
        <end position="399"/>
    </location>
</feature>
<keyword evidence="4 6" id="KW-0808">Transferase</keyword>
<evidence type="ECO:0000313" key="8">
    <source>
        <dbReference type="EMBL" id="GAA1772550.1"/>
    </source>
</evidence>
<dbReference type="PANTHER" id="PTHR46383:SF2">
    <property type="entry name" value="AMINOTRANSFERASE"/>
    <property type="match status" value="1"/>
</dbReference>
<comment type="similarity">
    <text evidence="2 6">Belongs to the class-I pyridoxal-phosphate-dependent aminotransferase family.</text>
</comment>
<dbReference type="EMBL" id="BAAAOA010000046">
    <property type="protein sequence ID" value="GAA1772550.1"/>
    <property type="molecule type" value="Genomic_DNA"/>
</dbReference>
<evidence type="ECO:0000256" key="4">
    <source>
        <dbReference type="ARBA" id="ARBA00022679"/>
    </source>
</evidence>
<keyword evidence="5" id="KW-0663">Pyridoxal phosphate</keyword>
<dbReference type="Proteomes" id="UP001501204">
    <property type="component" value="Unassembled WGS sequence"/>
</dbReference>
<evidence type="ECO:0000256" key="6">
    <source>
        <dbReference type="RuleBase" id="RU000481"/>
    </source>
</evidence>
<dbReference type="RefSeq" id="WP_344124396.1">
    <property type="nucleotide sequence ID" value="NZ_BAAAOA010000046.1"/>
</dbReference>
<evidence type="ECO:0000259" key="7">
    <source>
        <dbReference type="Pfam" id="PF00155"/>
    </source>
</evidence>
<dbReference type="InterPro" id="IPR004838">
    <property type="entry name" value="NHTrfase_class1_PyrdxlP-BS"/>
</dbReference>
<dbReference type="Gene3D" id="3.40.640.10">
    <property type="entry name" value="Type I PLP-dependent aspartate aminotransferase-like (Major domain)"/>
    <property type="match status" value="1"/>
</dbReference>
<dbReference type="CDD" id="cd00609">
    <property type="entry name" value="AAT_like"/>
    <property type="match status" value="1"/>
</dbReference>
<dbReference type="GO" id="GO:0008483">
    <property type="term" value="F:transaminase activity"/>
    <property type="evidence" value="ECO:0007669"/>
    <property type="project" value="UniProtKB-KW"/>
</dbReference>
<dbReference type="InterPro" id="IPR015424">
    <property type="entry name" value="PyrdxlP-dep_Trfase"/>
</dbReference>
<keyword evidence="3 6" id="KW-0032">Aminotransferase</keyword>
<gene>
    <name evidence="8" type="ORF">GCM10009767_33030</name>
</gene>
<dbReference type="PROSITE" id="PS00105">
    <property type="entry name" value="AA_TRANSFER_CLASS_1"/>
    <property type="match status" value="1"/>
</dbReference>
<keyword evidence="9" id="KW-1185">Reference proteome</keyword>
<dbReference type="EC" id="2.6.1.-" evidence="6"/>
<evidence type="ECO:0000256" key="3">
    <source>
        <dbReference type="ARBA" id="ARBA00022576"/>
    </source>
</evidence>
<dbReference type="InterPro" id="IPR015421">
    <property type="entry name" value="PyrdxlP-dep_Trfase_major"/>
</dbReference>
<dbReference type="PRINTS" id="PR00753">
    <property type="entry name" value="ACCSYNTHASE"/>
</dbReference>
<dbReference type="Pfam" id="PF00155">
    <property type="entry name" value="Aminotran_1_2"/>
    <property type="match status" value="1"/>
</dbReference>
<dbReference type="SUPFAM" id="SSF53383">
    <property type="entry name" value="PLP-dependent transferases"/>
    <property type="match status" value="1"/>
</dbReference>
<proteinExistence type="inferred from homology"/>
<sequence>MPAHLPPRPSARSAVPPFRVMEILADVERLRAAGRDVVSLCAGEPSGGAPGPVAQAAARVHARNEGLGYTPALGIEQLRRAVAGHYARWYGLDVRPEDVAITTGASGALVLTFLAAFDAGDRVAVCRPGYPAYRNTLAALGAEVVELDCGAATRFQPTPGMLDAEVAAHGPLQGLVVAGPANPTGTVLEPAELAALARWCAEHGTRLISDEIYHGIVHTAPEGGAARDGEPYRGTSAWELDRDAVVISSFSKYWGMTGWRLGWALLPRDLAAAVDALAGNLSLCPPAAAQQAAVEAFTADAYAEADRAVEQFARSRNLLLDALPALRWGEVAPADGAFYLYADLGEQLERHGSSLAWCRRLLEAEAVAVVPGLDFDAARGHRAVRLSFAAGPDRVAEAVTRILRFQARP</sequence>
<evidence type="ECO:0000313" key="9">
    <source>
        <dbReference type="Proteomes" id="UP001501204"/>
    </source>
</evidence>
<organism evidence="8 9">
    <name type="scientific">Kocuria aegyptia</name>
    <dbReference type="NCBI Taxonomy" id="330943"/>
    <lineage>
        <taxon>Bacteria</taxon>
        <taxon>Bacillati</taxon>
        <taxon>Actinomycetota</taxon>
        <taxon>Actinomycetes</taxon>
        <taxon>Micrococcales</taxon>
        <taxon>Micrococcaceae</taxon>
        <taxon>Kocuria</taxon>
    </lineage>
</organism>
<reference evidence="9" key="1">
    <citation type="journal article" date="2019" name="Int. J. Syst. Evol. Microbiol.">
        <title>The Global Catalogue of Microorganisms (GCM) 10K type strain sequencing project: providing services to taxonomists for standard genome sequencing and annotation.</title>
        <authorList>
            <consortium name="The Broad Institute Genomics Platform"/>
            <consortium name="The Broad Institute Genome Sequencing Center for Infectious Disease"/>
            <person name="Wu L."/>
            <person name="Ma J."/>
        </authorList>
    </citation>
    <scope>NUCLEOTIDE SEQUENCE [LARGE SCALE GENOMIC DNA]</scope>
    <source>
        <strain evidence="9">JCM 14735</strain>
    </source>
</reference>
<name>A0ABP4X834_9MICC</name>
<dbReference type="InterPro" id="IPR004839">
    <property type="entry name" value="Aminotransferase_I/II_large"/>
</dbReference>
<protein>
    <recommendedName>
        <fullName evidence="6">Aminotransferase</fullName>
        <ecNumber evidence="6">2.6.1.-</ecNumber>
    </recommendedName>
</protein>
<evidence type="ECO:0000256" key="2">
    <source>
        <dbReference type="ARBA" id="ARBA00007441"/>
    </source>
</evidence>
<accession>A0ABP4X834</accession>
<dbReference type="PANTHER" id="PTHR46383">
    <property type="entry name" value="ASPARTATE AMINOTRANSFERASE"/>
    <property type="match status" value="1"/>
</dbReference>
<evidence type="ECO:0000256" key="5">
    <source>
        <dbReference type="ARBA" id="ARBA00022898"/>
    </source>
</evidence>
<dbReference type="InterPro" id="IPR050596">
    <property type="entry name" value="AspAT/PAT-like"/>
</dbReference>
<comment type="caution">
    <text evidence="8">The sequence shown here is derived from an EMBL/GenBank/DDBJ whole genome shotgun (WGS) entry which is preliminary data.</text>
</comment>
<comment type="cofactor">
    <cofactor evidence="1 6">
        <name>pyridoxal 5'-phosphate</name>
        <dbReference type="ChEBI" id="CHEBI:597326"/>
    </cofactor>
</comment>